<protein>
    <submittedName>
        <fullName evidence="4">C7 protein</fullName>
    </submittedName>
</protein>
<feature type="chain" id="PRO_5035418823" evidence="2">
    <location>
        <begin position="23"/>
        <end position="243"/>
    </location>
</feature>
<dbReference type="SMART" id="SM00209">
    <property type="entry name" value="TSP1"/>
    <property type="match status" value="1"/>
</dbReference>
<keyword evidence="2" id="KW-0732">Signal</keyword>
<evidence type="ECO:0000313" key="4">
    <source>
        <dbReference type="EMBL" id="CAH1232856.1"/>
    </source>
</evidence>
<gene>
    <name evidence="4" type="primary">C7</name>
    <name evidence="4" type="ORF">BLAG_LOCUS1806</name>
</gene>
<dbReference type="InterPro" id="IPR000884">
    <property type="entry name" value="TSP1_rpt"/>
</dbReference>
<evidence type="ECO:0000313" key="5">
    <source>
        <dbReference type="Proteomes" id="UP000838412"/>
    </source>
</evidence>
<name>A0A8J9YJQ9_BRALA</name>
<evidence type="ECO:0000259" key="3">
    <source>
        <dbReference type="PROSITE" id="PS51390"/>
    </source>
</evidence>
<dbReference type="Gene3D" id="2.20.100.10">
    <property type="entry name" value="Thrombospondin type-1 (TSP1) repeat"/>
    <property type="match status" value="1"/>
</dbReference>
<feature type="signal peptide" evidence="2">
    <location>
        <begin position="1"/>
        <end position="22"/>
    </location>
</feature>
<dbReference type="Pfam" id="PF00095">
    <property type="entry name" value="WAP"/>
    <property type="match status" value="1"/>
</dbReference>
<evidence type="ECO:0000256" key="2">
    <source>
        <dbReference type="SAM" id="SignalP"/>
    </source>
</evidence>
<organism evidence="4 5">
    <name type="scientific">Branchiostoma lanceolatum</name>
    <name type="common">Common lancelet</name>
    <name type="synonym">Amphioxus lanceolatum</name>
    <dbReference type="NCBI Taxonomy" id="7740"/>
    <lineage>
        <taxon>Eukaryota</taxon>
        <taxon>Metazoa</taxon>
        <taxon>Chordata</taxon>
        <taxon>Cephalochordata</taxon>
        <taxon>Leptocardii</taxon>
        <taxon>Amphioxiformes</taxon>
        <taxon>Branchiostomatidae</taxon>
        <taxon>Branchiostoma</taxon>
    </lineage>
</organism>
<dbReference type="InterPro" id="IPR036645">
    <property type="entry name" value="Elafin-like_sf"/>
</dbReference>
<dbReference type="PROSITE" id="PS50092">
    <property type="entry name" value="TSP1"/>
    <property type="match status" value="1"/>
</dbReference>
<sequence>MKWSRFFGVCVLATFFTGDSEGHERRRPPGRQVDCVWSNWSSWTLCSSCHEQQTRTRSVAQHASYGGRECIGSSWDSRPCSQLCHNGATVGSCPAEGSGSVGSCYPYDTCQTDRDCPGGRLCCPKRCWTWVTVCEEPALPATEATPQQQAVDGDDNSLEILKVVLPAVMTPVSLIVVAIIVVRCRPNNAVGDSSTAPNNAAGVSSAIAEDAATIVGLATLKTGDPPPPYTPQASTGMPPVSTL</sequence>
<dbReference type="SUPFAM" id="SSF57256">
    <property type="entry name" value="Elafin-like"/>
    <property type="match status" value="1"/>
</dbReference>
<dbReference type="GO" id="GO:0030414">
    <property type="term" value="F:peptidase inhibitor activity"/>
    <property type="evidence" value="ECO:0007669"/>
    <property type="project" value="InterPro"/>
</dbReference>
<dbReference type="OrthoDB" id="98591at2759"/>
<feature type="region of interest" description="Disordered" evidence="1">
    <location>
        <begin position="221"/>
        <end position="243"/>
    </location>
</feature>
<dbReference type="InterPro" id="IPR008197">
    <property type="entry name" value="WAP_dom"/>
</dbReference>
<accession>A0A8J9YJQ9</accession>
<dbReference type="InterPro" id="IPR036383">
    <property type="entry name" value="TSP1_rpt_sf"/>
</dbReference>
<dbReference type="EMBL" id="OV696686">
    <property type="protein sequence ID" value="CAH1232856.1"/>
    <property type="molecule type" value="Genomic_DNA"/>
</dbReference>
<proteinExistence type="predicted"/>
<feature type="compositionally biased region" description="Polar residues" evidence="1">
    <location>
        <begin position="231"/>
        <end position="243"/>
    </location>
</feature>
<evidence type="ECO:0000256" key="1">
    <source>
        <dbReference type="SAM" id="MobiDB-lite"/>
    </source>
</evidence>
<keyword evidence="5" id="KW-1185">Reference proteome</keyword>
<feature type="domain" description="WAP" evidence="3">
    <location>
        <begin position="86"/>
        <end position="138"/>
    </location>
</feature>
<dbReference type="GO" id="GO:0005576">
    <property type="term" value="C:extracellular region"/>
    <property type="evidence" value="ECO:0007669"/>
    <property type="project" value="InterPro"/>
</dbReference>
<dbReference type="AlphaFoldDB" id="A0A8J9YJQ9"/>
<dbReference type="SUPFAM" id="SSF82895">
    <property type="entry name" value="TSP-1 type 1 repeat"/>
    <property type="match status" value="1"/>
</dbReference>
<reference evidence="4" key="1">
    <citation type="submission" date="2022-01" db="EMBL/GenBank/DDBJ databases">
        <authorList>
            <person name="Braso-Vives M."/>
        </authorList>
    </citation>
    <scope>NUCLEOTIDE SEQUENCE</scope>
</reference>
<dbReference type="PROSITE" id="PS51390">
    <property type="entry name" value="WAP"/>
    <property type="match status" value="1"/>
</dbReference>
<dbReference type="Gene3D" id="4.10.75.10">
    <property type="entry name" value="Elafin-like"/>
    <property type="match status" value="1"/>
</dbReference>
<dbReference type="Proteomes" id="UP000838412">
    <property type="component" value="Chromosome 1"/>
</dbReference>